<proteinExistence type="predicted"/>
<accession>A0A0F8XPX2</accession>
<reference evidence="2" key="1">
    <citation type="journal article" date="2015" name="Nature">
        <title>Complex archaea that bridge the gap between prokaryotes and eukaryotes.</title>
        <authorList>
            <person name="Spang A."/>
            <person name="Saw J.H."/>
            <person name="Jorgensen S.L."/>
            <person name="Zaremba-Niedzwiedzka K."/>
            <person name="Martijn J."/>
            <person name="Lind A.E."/>
            <person name="van Eijk R."/>
            <person name="Schleper C."/>
            <person name="Guy L."/>
            <person name="Ettema T.J."/>
        </authorList>
    </citation>
    <scope>NUCLEOTIDE SEQUENCE</scope>
</reference>
<dbReference type="AlphaFoldDB" id="A0A0F8XPX2"/>
<keyword evidence="1" id="KW-1133">Transmembrane helix</keyword>
<dbReference type="EMBL" id="LAZR01057925">
    <property type="protein sequence ID" value="KKK71018.1"/>
    <property type="molecule type" value="Genomic_DNA"/>
</dbReference>
<feature type="transmembrane region" description="Helical" evidence="1">
    <location>
        <begin position="36"/>
        <end position="56"/>
    </location>
</feature>
<protein>
    <submittedName>
        <fullName evidence="2">Uncharacterized protein</fullName>
    </submittedName>
</protein>
<name>A0A0F8XPX2_9ZZZZ</name>
<comment type="caution">
    <text evidence="2">The sequence shown here is derived from an EMBL/GenBank/DDBJ whole genome shotgun (WGS) entry which is preliminary data.</text>
</comment>
<evidence type="ECO:0000313" key="2">
    <source>
        <dbReference type="EMBL" id="KKK71018.1"/>
    </source>
</evidence>
<evidence type="ECO:0000256" key="1">
    <source>
        <dbReference type="SAM" id="Phobius"/>
    </source>
</evidence>
<keyword evidence="1" id="KW-0812">Transmembrane</keyword>
<gene>
    <name evidence="2" type="ORF">LCGC14_2918160</name>
</gene>
<keyword evidence="1" id="KW-0472">Membrane</keyword>
<organism evidence="2">
    <name type="scientific">marine sediment metagenome</name>
    <dbReference type="NCBI Taxonomy" id="412755"/>
    <lineage>
        <taxon>unclassified sequences</taxon>
        <taxon>metagenomes</taxon>
        <taxon>ecological metagenomes</taxon>
    </lineage>
</organism>
<sequence length="57" mass="6692">MKRIKGDFWKQNPEKDPVYDSKIYAWMEKRFDVPRSTLMIFALLGFLLGLSTCGMFA</sequence>